<dbReference type="InterPro" id="IPR005467">
    <property type="entry name" value="His_kinase_dom"/>
</dbReference>
<protein>
    <recommendedName>
        <fullName evidence="2">histidine kinase</fullName>
        <ecNumber evidence="2">2.7.13.3</ecNumber>
    </recommendedName>
</protein>
<proteinExistence type="predicted"/>
<dbReference type="PANTHER" id="PTHR43547:SF2">
    <property type="entry name" value="HYBRID SIGNAL TRANSDUCTION HISTIDINE KINASE C"/>
    <property type="match status" value="1"/>
</dbReference>
<evidence type="ECO:0000313" key="9">
    <source>
        <dbReference type="Proteomes" id="UP000240971"/>
    </source>
</evidence>
<dbReference type="InterPro" id="IPR011006">
    <property type="entry name" value="CheY-like_superfamily"/>
</dbReference>
<dbReference type="InterPro" id="IPR003594">
    <property type="entry name" value="HATPase_dom"/>
</dbReference>
<dbReference type="EC" id="2.7.13.3" evidence="2"/>
<dbReference type="CDD" id="cd17546">
    <property type="entry name" value="REC_hyHK_CKI1_RcsC-like"/>
    <property type="match status" value="1"/>
</dbReference>
<dbReference type="SUPFAM" id="SSF55874">
    <property type="entry name" value="ATPase domain of HSP90 chaperone/DNA topoisomerase II/histidine kinase"/>
    <property type="match status" value="1"/>
</dbReference>
<accession>A0A2P8HPT7</accession>
<dbReference type="OrthoDB" id="636661at2"/>
<keyword evidence="5" id="KW-0812">Transmembrane</keyword>
<evidence type="ECO:0000256" key="1">
    <source>
        <dbReference type="ARBA" id="ARBA00000085"/>
    </source>
</evidence>
<dbReference type="Gene3D" id="3.30.565.10">
    <property type="entry name" value="Histidine kinase-like ATPase, C-terminal domain"/>
    <property type="match status" value="1"/>
</dbReference>
<feature type="transmembrane region" description="Helical" evidence="5">
    <location>
        <begin position="166"/>
        <end position="186"/>
    </location>
</feature>
<keyword evidence="8" id="KW-0418">Kinase</keyword>
<reference evidence="8 9" key="1">
    <citation type="submission" date="2018-03" db="EMBL/GenBank/DDBJ databases">
        <title>Genomic Encyclopedia of Archaeal and Bacterial Type Strains, Phase II (KMG-II): from individual species to whole genera.</title>
        <authorList>
            <person name="Goeker M."/>
        </authorList>
    </citation>
    <scope>NUCLEOTIDE SEQUENCE [LARGE SCALE GENOMIC DNA]</scope>
    <source>
        <strain evidence="8 9">DSM 24859</strain>
    </source>
</reference>
<keyword evidence="9" id="KW-1185">Reference proteome</keyword>
<evidence type="ECO:0000313" key="8">
    <source>
        <dbReference type="EMBL" id="PSL48238.1"/>
    </source>
</evidence>
<dbReference type="PANTHER" id="PTHR43547">
    <property type="entry name" value="TWO-COMPONENT HISTIDINE KINASE"/>
    <property type="match status" value="1"/>
</dbReference>
<dbReference type="InterPro" id="IPR036890">
    <property type="entry name" value="HATPase_C_sf"/>
</dbReference>
<dbReference type="SMART" id="SM00388">
    <property type="entry name" value="HisKA"/>
    <property type="match status" value="1"/>
</dbReference>
<feature type="transmembrane region" description="Helical" evidence="5">
    <location>
        <begin position="35"/>
        <end position="57"/>
    </location>
</feature>
<evidence type="ECO:0000259" key="6">
    <source>
        <dbReference type="PROSITE" id="PS50109"/>
    </source>
</evidence>
<dbReference type="Gene3D" id="1.10.287.130">
    <property type="match status" value="1"/>
</dbReference>
<feature type="domain" description="Response regulatory" evidence="7">
    <location>
        <begin position="451"/>
        <end position="567"/>
    </location>
</feature>
<keyword evidence="5" id="KW-1133">Transmembrane helix</keyword>
<dbReference type="GO" id="GO:0000155">
    <property type="term" value="F:phosphorelay sensor kinase activity"/>
    <property type="evidence" value="ECO:0007669"/>
    <property type="project" value="InterPro"/>
</dbReference>
<dbReference type="PROSITE" id="PS50110">
    <property type="entry name" value="RESPONSE_REGULATORY"/>
    <property type="match status" value="1"/>
</dbReference>
<feature type="domain" description="Histidine kinase" evidence="6">
    <location>
        <begin position="210"/>
        <end position="428"/>
    </location>
</feature>
<dbReference type="PROSITE" id="PS50109">
    <property type="entry name" value="HIS_KIN"/>
    <property type="match status" value="1"/>
</dbReference>
<keyword evidence="3 4" id="KW-0597">Phosphoprotein</keyword>
<comment type="catalytic activity">
    <reaction evidence="1">
        <text>ATP + protein L-histidine = ADP + protein N-phospho-L-histidine.</text>
        <dbReference type="EC" id="2.7.13.3"/>
    </reaction>
</comment>
<dbReference type="SMART" id="SM00448">
    <property type="entry name" value="REC"/>
    <property type="match status" value="1"/>
</dbReference>
<feature type="transmembrane region" description="Helical" evidence="5">
    <location>
        <begin position="88"/>
        <end position="106"/>
    </location>
</feature>
<evidence type="ECO:0000256" key="5">
    <source>
        <dbReference type="SAM" id="Phobius"/>
    </source>
</evidence>
<sequence length="576" mass="64341">MSMTIIDRIKKSVNNIIYTGTHGIVDQELATRITLVNTLSLALVILIVSVGIIYYSLTSQLSILLPASIEAILAVSPIFFNHYKKYNVASLITFFTQCLASLYFGLLLGNVIELQAMVIFLFLITFLIFKDEMIRRICIGTSMFILLVLEVSYYNNLVTLIPLDHTTAVIFKALSVVGVMLLILIVGRPYVKSNDELHKANHFKKMYVYQVTHEMRTPLNAIYGVAQLIKREIKLDAHLKKIAPLVDHLLTASDNARHIINNVLDMAQIELGKTESVSIEAFELTPFISKIIEVNKIIARSRNIKIHLLVEDMPAVVIGDTLKLNQVITNLLANAIKYANKNSTVNVRVKCNMDKWQMQFMNQGSPIPAEKLNSIFEPFVTNKNKYTEGTGLGLYIVKNKVNSMNGTISAESSTAGDVCFTLNLPLKTGTMEDIIPEETGESTGQDLSNIHVLIAEDNELNAKLLTLFFNSTGCTVTITSNGLEVLEEIKKNIPDIIIMDYHMEVMDGEETLKVLKSTPAYKNIPVIIATGDIYAESQKALMIAGANAIIEKPINHKDLLTIMNQHVHHYDEELQE</sequence>
<dbReference type="Proteomes" id="UP000240971">
    <property type="component" value="Unassembled WGS sequence"/>
</dbReference>
<dbReference type="EMBL" id="PYAW01000002">
    <property type="protein sequence ID" value="PSL48238.1"/>
    <property type="molecule type" value="Genomic_DNA"/>
</dbReference>
<dbReference type="Pfam" id="PF00072">
    <property type="entry name" value="Response_reg"/>
    <property type="match status" value="1"/>
</dbReference>
<dbReference type="InterPro" id="IPR004358">
    <property type="entry name" value="Sig_transdc_His_kin-like_C"/>
</dbReference>
<dbReference type="InterPro" id="IPR036097">
    <property type="entry name" value="HisK_dim/P_sf"/>
</dbReference>
<evidence type="ECO:0000259" key="7">
    <source>
        <dbReference type="PROSITE" id="PS50110"/>
    </source>
</evidence>
<dbReference type="Gene3D" id="3.40.50.2300">
    <property type="match status" value="1"/>
</dbReference>
<dbReference type="InterPro" id="IPR003661">
    <property type="entry name" value="HisK_dim/P_dom"/>
</dbReference>
<dbReference type="PRINTS" id="PR00344">
    <property type="entry name" value="BCTRLSENSOR"/>
</dbReference>
<dbReference type="SUPFAM" id="SSF52172">
    <property type="entry name" value="CheY-like"/>
    <property type="match status" value="1"/>
</dbReference>
<keyword evidence="8" id="KW-0808">Transferase</keyword>
<dbReference type="Pfam" id="PF02518">
    <property type="entry name" value="HATPase_c"/>
    <property type="match status" value="1"/>
</dbReference>
<evidence type="ECO:0000256" key="3">
    <source>
        <dbReference type="ARBA" id="ARBA00022553"/>
    </source>
</evidence>
<dbReference type="RefSeq" id="WP_106528632.1">
    <property type="nucleotide sequence ID" value="NZ_PYAW01000002.1"/>
</dbReference>
<evidence type="ECO:0000256" key="4">
    <source>
        <dbReference type="PROSITE-ProRule" id="PRU00169"/>
    </source>
</evidence>
<dbReference type="InterPro" id="IPR001789">
    <property type="entry name" value="Sig_transdc_resp-reg_receiver"/>
</dbReference>
<dbReference type="CDD" id="cd00082">
    <property type="entry name" value="HisKA"/>
    <property type="match status" value="1"/>
</dbReference>
<dbReference type="AlphaFoldDB" id="A0A2P8HPT7"/>
<feature type="modified residue" description="4-aspartylphosphate" evidence="4">
    <location>
        <position position="500"/>
    </location>
</feature>
<dbReference type="SMART" id="SM00387">
    <property type="entry name" value="HATPase_c"/>
    <property type="match status" value="1"/>
</dbReference>
<keyword evidence="5" id="KW-0472">Membrane</keyword>
<dbReference type="SUPFAM" id="SSF47384">
    <property type="entry name" value="Homodimeric domain of signal transducing histidine kinase"/>
    <property type="match status" value="1"/>
</dbReference>
<dbReference type="Pfam" id="PF00512">
    <property type="entry name" value="HisKA"/>
    <property type="match status" value="1"/>
</dbReference>
<feature type="transmembrane region" description="Helical" evidence="5">
    <location>
        <begin position="136"/>
        <end position="154"/>
    </location>
</feature>
<feature type="transmembrane region" description="Helical" evidence="5">
    <location>
        <begin position="112"/>
        <end position="129"/>
    </location>
</feature>
<evidence type="ECO:0000256" key="2">
    <source>
        <dbReference type="ARBA" id="ARBA00012438"/>
    </source>
</evidence>
<gene>
    <name evidence="8" type="ORF">CLV51_1021103</name>
</gene>
<feature type="transmembrane region" description="Helical" evidence="5">
    <location>
        <begin position="63"/>
        <end position="81"/>
    </location>
</feature>
<name>A0A2P8HPT7_CHINA</name>
<organism evidence="8 9">
    <name type="scientific">Chitinophaga niastensis</name>
    <dbReference type="NCBI Taxonomy" id="536980"/>
    <lineage>
        <taxon>Bacteria</taxon>
        <taxon>Pseudomonadati</taxon>
        <taxon>Bacteroidota</taxon>
        <taxon>Chitinophagia</taxon>
        <taxon>Chitinophagales</taxon>
        <taxon>Chitinophagaceae</taxon>
        <taxon>Chitinophaga</taxon>
    </lineage>
</organism>
<comment type="caution">
    <text evidence="8">The sequence shown here is derived from an EMBL/GenBank/DDBJ whole genome shotgun (WGS) entry which is preliminary data.</text>
</comment>